<dbReference type="Gene3D" id="2.40.128.110">
    <property type="entry name" value="Lipid/polyisoprenoid-binding, YceI-like"/>
    <property type="match status" value="1"/>
</dbReference>
<dbReference type="Proteomes" id="UP001220610">
    <property type="component" value="Chromosome"/>
</dbReference>
<organism evidence="3 4">
    <name type="scientific">Candidatus Pseudobacter hemicellulosilyticus</name>
    <dbReference type="NCBI Taxonomy" id="3121375"/>
    <lineage>
        <taxon>Bacteria</taxon>
        <taxon>Pseudomonadati</taxon>
        <taxon>Bacteroidota</taxon>
        <taxon>Chitinophagia</taxon>
        <taxon>Chitinophagales</taxon>
        <taxon>Chitinophagaceae</taxon>
        <taxon>Pseudobacter</taxon>
    </lineage>
</organism>
<feature type="chain" id="PRO_5042529285" evidence="1">
    <location>
        <begin position="20"/>
        <end position="215"/>
    </location>
</feature>
<dbReference type="PANTHER" id="PTHR34406">
    <property type="entry name" value="PROTEIN YCEI"/>
    <property type="match status" value="1"/>
</dbReference>
<gene>
    <name evidence="3" type="ORF">P0Y53_06250</name>
</gene>
<evidence type="ECO:0000256" key="1">
    <source>
        <dbReference type="SAM" id="SignalP"/>
    </source>
</evidence>
<feature type="domain" description="Lipid/polyisoprenoid-binding YceI-like" evidence="2">
    <location>
        <begin position="41"/>
        <end position="209"/>
    </location>
</feature>
<dbReference type="EMBL" id="CP119311">
    <property type="protein sequence ID" value="WEK37097.1"/>
    <property type="molecule type" value="Genomic_DNA"/>
</dbReference>
<evidence type="ECO:0000313" key="4">
    <source>
        <dbReference type="Proteomes" id="UP001220610"/>
    </source>
</evidence>
<protein>
    <submittedName>
        <fullName evidence="3">YceI family protein</fullName>
    </submittedName>
</protein>
<sequence length="215" mass="24050">MKRISLAFAILAASGLLFTAFKKSEPVPVKKQENPARATTKWTVDKSHSNVRFTVTHMVVSEMEGSFRGFDGSMEHTKADFSDAKIVWTIDVNSINTDNENRDKHLKNEDFFAAEKYPQIKFQSTAFKPLGDNKYKLEGNLTVRDVTKPVVFDVTYGGTLKTQRGNKAGFKAKTVIDRFEYGLKWSRMTEAGGLTVGKDVSISVNIELDEVKAAQ</sequence>
<reference evidence="3" key="1">
    <citation type="submission" date="2023-03" db="EMBL/GenBank/DDBJ databases">
        <title>Andean soil-derived lignocellulolytic bacterial consortium as a source of novel taxa and putative plastic-active enzymes.</title>
        <authorList>
            <person name="Diaz-Garcia L."/>
            <person name="Chuvochina M."/>
            <person name="Feuerriegel G."/>
            <person name="Bunk B."/>
            <person name="Sproer C."/>
            <person name="Streit W.R."/>
            <person name="Rodriguez L.M."/>
            <person name="Overmann J."/>
            <person name="Jimenez D.J."/>
        </authorList>
    </citation>
    <scope>NUCLEOTIDE SEQUENCE</scope>
    <source>
        <strain evidence="3">MAG 7</strain>
    </source>
</reference>
<name>A0AAJ5WWX3_9BACT</name>
<accession>A0AAJ5WWX3</accession>
<dbReference type="Pfam" id="PF04264">
    <property type="entry name" value="YceI"/>
    <property type="match status" value="1"/>
</dbReference>
<dbReference type="InterPro" id="IPR036761">
    <property type="entry name" value="TTHA0802/YceI-like_sf"/>
</dbReference>
<dbReference type="AlphaFoldDB" id="A0AAJ5WWX3"/>
<evidence type="ECO:0000259" key="2">
    <source>
        <dbReference type="SMART" id="SM00867"/>
    </source>
</evidence>
<keyword evidence="1" id="KW-0732">Signal</keyword>
<dbReference type="InterPro" id="IPR007372">
    <property type="entry name" value="Lipid/polyisoprenoid-bd_YceI"/>
</dbReference>
<dbReference type="SUPFAM" id="SSF101874">
    <property type="entry name" value="YceI-like"/>
    <property type="match status" value="1"/>
</dbReference>
<feature type="signal peptide" evidence="1">
    <location>
        <begin position="1"/>
        <end position="19"/>
    </location>
</feature>
<evidence type="ECO:0000313" key="3">
    <source>
        <dbReference type="EMBL" id="WEK37097.1"/>
    </source>
</evidence>
<dbReference type="PANTHER" id="PTHR34406:SF1">
    <property type="entry name" value="PROTEIN YCEI"/>
    <property type="match status" value="1"/>
</dbReference>
<proteinExistence type="predicted"/>
<dbReference type="SMART" id="SM00867">
    <property type="entry name" value="YceI"/>
    <property type="match status" value="1"/>
</dbReference>